<dbReference type="InterPro" id="IPR047246">
    <property type="entry name" value="ThrRS_anticodon"/>
</dbReference>
<dbReference type="PROSITE" id="PS50862">
    <property type="entry name" value="AA_TRNA_LIGASE_II"/>
    <property type="match status" value="1"/>
</dbReference>
<evidence type="ECO:0000256" key="7">
    <source>
        <dbReference type="ARBA" id="ARBA00022741"/>
    </source>
</evidence>
<dbReference type="InterPro" id="IPR004154">
    <property type="entry name" value="Anticodon-bd"/>
</dbReference>
<evidence type="ECO:0000256" key="14">
    <source>
        <dbReference type="ARBA" id="ARBA00049515"/>
    </source>
</evidence>
<dbReference type="GO" id="GO:0000049">
    <property type="term" value="F:tRNA binding"/>
    <property type="evidence" value="ECO:0007669"/>
    <property type="project" value="UniProtKB-KW"/>
</dbReference>
<dbReference type="CDD" id="cd00771">
    <property type="entry name" value="ThrRS_core"/>
    <property type="match status" value="1"/>
</dbReference>
<dbReference type="FunFam" id="3.30.980.10:FF:000005">
    <property type="entry name" value="Threonyl-tRNA synthetase, mitochondrial"/>
    <property type="match status" value="1"/>
</dbReference>
<dbReference type="FunFam" id="3.30.930.10:FF:000002">
    <property type="entry name" value="Threonine--tRNA ligase"/>
    <property type="match status" value="1"/>
</dbReference>
<accession>A0A3B1CFA2</accession>
<dbReference type="GO" id="GO:0005737">
    <property type="term" value="C:cytoplasm"/>
    <property type="evidence" value="ECO:0007669"/>
    <property type="project" value="InterPro"/>
</dbReference>
<dbReference type="HAMAP" id="MF_00184">
    <property type="entry name" value="Thr_tRNA_synth"/>
    <property type="match status" value="1"/>
</dbReference>
<dbReference type="Gene3D" id="3.30.980.10">
    <property type="entry name" value="Threonyl-trna Synthetase, Chain A, domain 2"/>
    <property type="match status" value="1"/>
</dbReference>
<dbReference type="InterPro" id="IPR002320">
    <property type="entry name" value="Thr-tRNA-ligase_IIa"/>
</dbReference>
<evidence type="ECO:0000313" key="16">
    <source>
        <dbReference type="EMBL" id="VAX22724.1"/>
    </source>
</evidence>
<dbReference type="Gene3D" id="3.40.50.800">
    <property type="entry name" value="Anticodon-binding domain"/>
    <property type="match status" value="1"/>
</dbReference>
<evidence type="ECO:0000256" key="11">
    <source>
        <dbReference type="ARBA" id="ARBA00022917"/>
    </source>
</evidence>
<dbReference type="InterPro" id="IPR033728">
    <property type="entry name" value="ThrRS_core"/>
</dbReference>
<keyword evidence="11" id="KW-0648">Protein biosynthesis</keyword>
<dbReference type="InterPro" id="IPR036621">
    <property type="entry name" value="Anticodon-bd_dom_sf"/>
</dbReference>
<dbReference type="AlphaFoldDB" id="A0A3B1CFA2"/>
<dbReference type="SUPFAM" id="SSF55186">
    <property type="entry name" value="ThrRS/AlaRS common domain"/>
    <property type="match status" value="1"/>
</dbReference>
<dbReference type="SMART" id="SM00863">
    <property type="entry name" value="tRNA_SAD"/>
    <property type="match status" value="1"/>
</dbReference>
<proteinExistence type="inferred from homology"/>
<organism evidence="16">
    <name type="scientific">hydrothermal vent metagenome</name>
    <dbReference type="NCBI Taxonomy" id="652676"/>
    <lineage>
        <taxon>unclassified sequences</taxon>
        <taxon>metagenomes</taxon>
        <taxon>ecological metagenomes</taxon>
    </lineage>
</organism>
<evidence type="ECO:0000256" key="10">
    <source>
        <dbReference type="ARBA" id="ARBA00022884"/>
    </source>
</evidence>
<keyword evidence="5 16" id="KW-0436">Ligase</keyword>
<evidence type="ECO:0000256" key="4">
    <source>
        <dbReference type="ARBA" id="ARBA00022555"/>
    </source>
</evidence>
<dbReference type="GO" id="GO:0006435">
    <property type="term" value="P:threonyl-tRNA aminoacylation"/>
    <property type="evidence" value="ECO:0007669"/>
    <property type="project" value="InterPro"/>
</dbReference>
<dbReference type="Pfam" id="PF00587">
    <property type="entry name" value="tRNA-synt_2b"/>
    <property type="match status" value="1"/>
</dbReference>
<dbReference type="EC" id="6.1.1.3" evidence="2"/>
<dbReference type="Gene3D" id="3.30.930.10">
    <property type="entry name" value="Bira Bifunctional Protein, Domain 2"/>
    <property type="match status" value="1"/>
</dbReference>
<dbReference type="PANTHER" id="PTHR11451:SF44">
    <property type="entry name" value="THREONINE--TRNA LIGASE, CHLOROPLASTIC_MITOCHONDRIAL 2"/>
    <property type="match status" value="1"/>
</dbReference>
<keyword evidence="8" id="KW-0862">Zinc</keyword>
<keyword evidence="9" id="KW-0067">ATP-binding</keyword>
<dbReference type="InterPro" id="IPR006195">
    <property type="entry name" value="aa-tRNA-synth_II"/>
</dbReference>
<evidence type="ECO:0000256" key="13">
    <source>
        <dbReference type="ARBA" id="ARBA00031900"/>
    </source>
</evidence>
<dbReference type="InterPro" id="IPR018163">
    <property type="entry name" value="Thr/Ala-tRNA-synth_IIc_edit"/>
</dbReference>
<evidence type="ECO:0000256" key="12">
    <source>
        <dbReference type="ARBA" id="ARBA00023146"/>
    </source>
</evidence>
<evidence type="ECO:0000256" key="9">
    <source>
        <dbReference type="ARBA" id="ARBA00022840"/>
    </source>
</evidence>
<dbReference type="PANTHER" id="PTHR11451">
    <property type="entry name" value="THREONINE-TRNA LIGASE"/>
    <property type="match status" value="1"/>
</dbReference>
<dbReference type="GO" id="GO:0004829">
    <property type="term" value="F:threonine-tRNA ligase activity"/>
    <property type="evidence" value="ECO:0007669"/>
    <property type="project" value="UniProtKB-EC"/>
</dbReference>
<keyword evidence="10" id="KW-0694">RNA-binding</keyword>
<comment type="similarity">
    <text evidence="1">Belongs to the class-II aminoacyl-tRNA synthetase family.</text>
</comment>
<dbReference type="Pfam" id="PF03129">
    <property type="entry name" value="HGTP_anticodon"/>
    <property type="match status" value="1"/>
</dbReference>
<dbReference type="InterPro" id="IPR045864">
    <property type="entry name" value="aa-tRNA-synth_II/BPL/LPL"/>
</dbReference>
<reference evidence="16" key="1">
    <citation type="submission" date="2018-06" db="EMBL/GenBank/DDBJ databases">
        <authorList>
            <person name="Zhirakovskaya E."/>
        </authorList>
    </citation>
    <scope>NUCLEOTIDE SEQUENCE</scope>
</reference>
<dbReference type="SUPFAM" id="SSF55681">
    <property type="entry name" value="Class II aaRS and biotin synthetases"/>
    <property type="match status" value="1"/>
</dbReference>
<dbReference type="InterPro" id="IPR012947">
    <property type="entry name" value="tRNA_SAD"/>
</dbReference>
<dbReference type="InterPro" id="IPR002314">
    <property type="entry name" value="aa-tRNA-synt_IIb"/>
</dbReference>
<keyword evidence="3" id="KW-0963">Cytoplasm</keyword>
<evidence type="ECO:0000256" key="2">
    <source>
        <dbReference type="ARBA" id="ARBA00013163"/>
    </source>
</evidence>
<dbReference type="NCBIfam" id="TIGR00418">
    <property type="entry name" value="thrS"/>
    <property type="match status" value="1"/>
</dbReference>
<evidence type="ECO:0000256" key="8">
    <source>
        <dbReference type="ARBA" id="ARBA00022833"/>
    </source>
</evidence>
<dbReference type="Pfam" id="PF07973">
    <property type="entry name" value="tRNA_SAD"/>
    <property type="match status" value="1"/>
</dbReference>
<dbReference type="FunFam" id="3.40.50.800:FF:000001">
    <property type="entry name" value="Threonine--tRNA ligase"/>
    <property type="match status" value="1"/>
</dbReference>
<evidence type="ECO:0000256" key="6">
    <source>
        <dbReference type="ARBA" id="ARBA00022723"/>
    </source>
</evidence>
<gene>
    <name evidence="16" type="ORF">MNBD_NITROSPINAE04-402</name>
</gene>
<dbReference type="Gene3D" id="3.30.54.20">
    <property type="match status" value="1"/>
</dbReference>
<evidence type="ECO:0000256" key="5">
    <source>
        <dbReference type="ARBA" id="ARBA00022598"/>
    </source>
</evidence>
<dbReference type="PRINTS" id="PR01047">
    <property type="entry name" value="TRNASYNTHTHR"/>
</dbReference>
<keyword evidence="12 16" id="KW-0030">Aminoacyl-tRNA synthetase</keyword>
<dbReference type="GO" id="GO:0046872">
    <property type="term" value="F:metal ion binding"/>
    <property type="evidence" value="ECO:0007669"/>
    <property type="project" value="UniProtKB-KW"/>
</dbReference>
<dbReference type="SUPFAM" id="SSF52954">
    <property type="entry name" value="Class II aaRS ABD-related"/>
    <property type="match status" value="1"/>
</dbReference>
<keyword evidence="6" id="KW-0479">Metal-binding</keyword>
<name>A0A3B1CFA2_9ZZZZ</name>
<comment type="catalytic activity">
    <reaction evidence="14">
        <text>tRNA(Thr) + L-threonine + ATP = L-threonyl-tRNA(Thr) + AMP + diphosphate + H(+)</text>
        <dbReference type="Rhea" id="RHEA:24624"/>
        <dbReference type="Rhea" id="RHEA-COMP:9670"/>
        <dbReference type="Rhea" id="RHEA-COMP:9704"/>
        <dbReference type="ChEBI" id="CHEBI:15378"/>
        <dbReference type="ChEBI" id="CHEBI:30616"/>
        <dbReference type="ChEBI" id="CHEBI:33019"/>
        <dbReference type="ChEBI" id="CHEBI:57926"/>
        <dbReference type="ChEBI" id="CHEBI:78442"/>
        <dbReference type="ChEBI" id="CHEBI:78534"/>
        <dbReference type="ChEBI" id="CHEBI:456215"/>
        <dbReference type="EC" id="6.1.1.3"/>
    </reaction>
</comment>
<evidence type="ECO:0000256" key="3">
    <source>
        <dbReference type="ARBA" id="ARBA00022490"/>
    </source>
</evidence>
<keyword evidence="7" id="KW-0547">Nucleotide-binding</keyword>
<evidence type="ECO:0000256" key="1">
    <source>
        <dbReference type="ARBA" id="ARBA00008226"/>
    </source>
</evidence>
<feature type="domain" description="Aminoacyl-transfer RNA synthetases class-II family profile" evidence="15">
    <location>
        <begin position="203"/>
        <end position="469"/>
    </location>
</feature>
<dbReference type="CDD" id="cd00860">
    <property type="entry name" value="ThrRS_anticodon"/>
    <property type="match status" value="1"/>
</dbReference>
<sequence length="578" mass="66981">MSDLVAVRHSAAHVMAEAIQQLYPNAQFAYGPDTEDGFYYDVKIPDGSITEEDLPKIEKIMKGIIKSRHEFRHEEVSRNEALKLFADQKFKVLTLENQLKDEEKVSVYRQGEFVDLCRGPHVENTREIKAFKISRIAGSYWLGDSQNEPLQRVYGLCFSSKDELKSHIKMLEEARKRDHRLLSKQLQLFSWHEEGPGFPFMLPKGRVLFNLLLDYIRAKNVEREYVEIHTPQMLVEDLWHISGHADYYRENMYFSEVDERQFVIKPMNCPGAMLVYKEDKVSYRDLPMRIAEFGLVHRHELSGVLHGLFRVRAFTQDDAHVYCDFPDLKSEIQDMVDYTLEVYKDFGFDEYEIFIATKPAKAIGEDDVWDKATTVLREAMDEKGLEYKIKEGEGAFYGPKIEFNVKDCIGRHWQLGTVQVDFFLPERFGLEFIGADGEAHRPAMVHRAIFGSLERFIGILIEQTVGAFPVWLAPTQVVVLPITDDQNDYAQALRDRLKKEGVRIEADLSSERVQKKIRNAQLQKIPYMLVVGAREMESEKVAVRLRDGRDLGAIEVEEFLTVMKNIETSRVSNLWTED</sequence>
<evidence type="ECO:0000259" key="15">
    <source>
        <dbReference type="PROSITE" id="PS50862"/>
    </source>
</evidence>
<dbReference type="EMBL" id="UOGA01000229">
    <property type="protein sequence ID" value="VAX22724.1"/>
    <property type="molecule type" value="Genomic_DNA"/>
</dbReference>
<protein>
    <recommendedName>
        <fullName evidence="2">threonine--tRNA ligase</fullName>
        <ecNumber evidence="2">6.1.1.3</ecNumber>
    </recommendedName>
    <alternativeName>
        <fullName evidence="13">Threonyl-tRNA synthetase</fullName>
    </alternativeName>
</protein>
<dbReference type="GO" id="GO:0005524">
    <property type="term" value="F:ATP binding"/>
    <property type="evidence" value="ECO:0007669"/>
    <property type="project" value="UniProtKB-KW"/>
</dbReference>
<keyword evidence="4" id="KW-0820">tRNA-binding</keyword>